<dbReference type="SUPFAM" id="SSF55120">
    <property type="entry name" value="Pseudouridine synthase"/>
    <property type="match status" value="1"/>
</dbReference>
<dbReference type="Pfam" id="PF01416">
    <property type="entry name" value="PseudoU_synth_1"/>
    <property type="match status" value="1"/>
</dbReference>
<dbReference type="GO" id="GO:0009982">
    <property type="term" value="F:pseudouridine synthase activity"/>
    <property type="evidence" value="ECO:0007669"/>
    <property type="project" value="InterPro"/>
</dbReference>
<dbReference type="Gene3D" id="3.30.70.580">
    <property type="entry name" value="Pseudouridine synthase I, catalytic domain, N-terminal subdomain"/>
    <property type="match status" value="1"/>
</dbReference>
<dbReference type="NCBIfam" id="TIGR00071">
    <property type="entry name" value="hisT_truA"/>
    <property type="match status" value="1"/>
</dbReference>
<name>A0A4Y7M5I5_9CRUS</name>
<evidence type="ECO:0000259" key="4">
    <source>
        <dbReference type="Pfam" id="PF01416"/>
    </source>
</evidence>
<dbReference type="Gene3D" id="3.30.70.660">
    <property type="entry name" value="Pseudouridine synthase I, catalytic domain, C-terminal subdomain"/>
    <property type="match status" value="1"/>
</dbReference>
<dbReference type="GO" id="GO:0005634">
    <property type="term" value="C:nucleus"/>
    <property type="evidence" value="ECO:0007669"/>
    <property type="project" value="TreeGrafter"/>
</dbReference>
<reference evidence="5" key="1">
    <citation type="submission" date="2018-08" db="EMBL/GenBank/DDBJ databases">
        <authorList>
            <person name="Cornetti L."/>
        </authorList>
    </citation>
    <scope>NUCLEOTIDE SEQUENCE</scope>
    <source>
        <strain evidence="5">PT-GA-1</strain>
    </source>
</reference>
<dbReference type="HAMAP" id="MF_00171">
    <property type="entry name" value="TruA"/>
    <property type="match status" value="1"/>
</dbReference>
<dbReference type="FunFam" id="3.30.70.580:FF:000007">
    <property type="entry name" value="tRNA pseudouridine synthase"/>
    <property type="match status" value="1"/>
</dbReference>
<dbReference type="InterPro" id="IPR020103">
    <property type="entry name" value="PsdUridine_synth_cat_dom_sf"/>
</dbReference>
<evidence type="ECO:0000256" key="3">
    <source>
        <dbReference type="ARBA" id="ARBA00023235"/>
    </source>
</evidence>
<dbReference type="InterPro" id="IPR001406">
    <property type="entry name" value="PsdUridine_synth_TruA"/>
</dbReference>
<keyword evidence="3" id="KW-0413">Isomerase</keyword>
<dbReference type="InterPro" id="IPR020095">
    <property type="entry name" value="PsdUridine_synth_TruA_C"/>
</dbReference>
<evidence type="ECO:0000256" key="2">
    <source>
        <dbReference type="ARBA" id="ARBA00022694"/>
    </source>
</evidence>
<gene>
    <name evidence="5" type="primary">EOG090X083V</name>
</gene>
<dbReference type="GO" id="GO:0003723">
    <property type="term" value="F:RNA binding"/>
    <property type="evidence" value="ECO:0007669"/>
    <property type="project" value="InterPro"/>
</dbReference>
<dbReference type="AlphaFoldDB" id="A0A4Y7M5I5"/>
<dbReference type="InterPro" id="IPR020094">
    <property type="entry name" value="TruA/RsuA/RluB/E/F_N"/>
</dbReference>
<dbReference type="PANTHER" id="PTHR11142:SF5">
    <property type="entry name" value="TRNA PSEUDOURIDINE(38_39) SYNTHASE"/>
    <property type="match status" value="1"/>
</dbReference>
<protein>
    <submittedName>
        <fullName evidence="5">EOG090X083V</fullName>
    </submittedName>
</protein>
<evidence type="ECO:0000313" key="5">
    <source>
        <dbReference type="EMBL" id="SVE75824.1"/>
    </source>
</evidence>
<dbReference type="GO" id="GO:0005737">
    <property type="term" value="C:cytoplasm"/>
    <property type="evidence" value="ECO:0007669"/>
    <property type="project" value="TreeGrafter"/>
</dbReference>
<organism evidence="5">
    <name type="scientific">Daphnia hispanica</name>
    <dbReference type="NCBI Taxonomy" id="575233"/>
    <lineage>
        <taxon>Eukaryota</taxon>
        <taxon>Metazoa</taxon>
        <taxon>Ecdysozoa</taxon>
        <taxon>Arthropoda</taxon>
        <taxon>Crustacea</taxon>
        <taxon>Branchiopoda</taxon>
        <taxon>Diplostraca</taxon>
        <taxon>Cladocera</taxon>
        <taxon>Anomopoda</taxon>
        <taxon>Daphniidae</taxon>
        <taxon>Daphnia</taxon>
    </lineage>
</organism>
<dbReference type="GO" id="GO:1990481">
    <property type="term" value="P:mRNA pseudouridine synthesis"/>
    <property type="evidence" value="ECO:0007669"/>
    <property type="project" value="TreeGrafter"/>
</dbReference>
<dbReference type="GO" id="GO:0031119">
    <property type="term" value="P:tRNA pseudouridine synthesis"/>
    <property type="evidence" value="ECO:0007669"/>
    <property type="project" value="TreeGrafter"/>
</dbReference>
<accession>A0A4Y7M5I5</accession>
<comment type="similarity">
    <text evidence="1">Belongs to the tRNA pseudouridine synthase TruA family.</text>
</comment>
<proteinExistence type="evidence at transcript level"/>
<evidence type="ECO:0000256" key="1">
    <source>
        <dbReference type="ARBA" id="ARBA00009375"/>
    </source>
</evidence>
<dbReference type="InterPro" id="IPR020097">
    <property type="entry name" value="PsdUridine_synth_TruA_a/b_dom"/>
</dbReference>
<sequence length="482" mass="55121">MANVKIINSRKTRETQDLQTLSKEELIERIQQLESHVVQLRNLLKPKLTSNKDGDKRGSKVFDHKKYAKRHVLLQVAYVGWDYAGFVVQEHTEKTIEAELFKALEITRLVESRETSNYHRCGRTDKGVSSFGQAVSLDLRSNLSEGKGVFVPDGHQAKLGNADEISYVGILNKVLPPEIRVVAWAPINQALSARFNCRQRTYHYYFPKANLDIQRMKIAAQYLIGEHDFRNFCKMDVGNGVVKFHRRIIDVQIEAIDNSTDCYSMIRLKLIGQAFLWHQVRCIVAILFLVGQGKEEAKIIKELLDVESNPRKPQYGMASEVPLNLFTCTYSDEDCQWIYDAETLQYVISGYQTLWADNMIKTTMLREMLDRLETLAGTKTENQLKGLVYGIEPKTYLPLMKRQKCGMLNLPVESFLKPLPWVNRHSVAAPDSNSPKMCNLHYLGTELASQGSGFWNRLPTAAADMLDRSFIAIFFIEKQNVC</sequence>
<dbReference type="CDD" id="cd02569">
    <property type="entry name" value="PseudoU_synth_ScPus3"/>
    <property type="match status" value="1"/>
</dbReference>
<dbReference type="PANTHER" id="PTHR11142">
    <property type="entry name" value="PSEUDOURIDYLATE SYNTHASE"/>
    <property type="match status" value="1"/>
</dbReference>
<dbReference type="EMBL" id="LR006205">
    <property type="protein sequence ID" value="SVE75824.1"/>
    <property type="molecule type" value="mRNA"/>
</dbReference>
<keyword evidence="2" id="KW-0819">tRNA processing</keyword>
<feature type="domain" description="Pseudouridine synthase I TruA alpha/beta" evidence="4">
    <location>
        <begin position="219"/>
        <end position="331"/>
    </location>
</feature>
<dbReference type="InterPro" id="IPR041707">
    <property type="entry name" value="Pus3-like"/>
</dbReference>